<evidence type="ECO:0000313" key="2">
    <source>
        <dbReference type="EnsemblProtists" id="EOD38861"/>
    </source>
</evidence>
<evidence type="ECO:0000313" key="3">
    <source>
        <dbReference type="Proteomes" id="UP000013827"/>
    </source>
</evidence>
<organism evidence="2 3">
    <name type="scientific">Emiliania huxleyi (strain CCMP1516)</name>
    <dbReference type="NCBI Taxonomy" id="280463"/>
    <lineage>
        <taxon>Eukaryota</taxon>
        <taxon>Haptista</taxon>
        <taxon>Haptophyta</taxon>
        <taxon>Prymnesiophyceae</taxon>
        <taxon>Isochrysidales</taxon>
        <taxon>Noelaerhabdaceae</taxon>
        <taxon>Emiliania</taxon>
    </lineage>
</organism>
<reference evidence="2" key="2">
    <citation type="submission" date="2024-10" db="UniProtKB">
        <authorList>
            <consortium name="EnsemblProtists"/>
        </authorList>
    </citation>
    <scope>IDENTIFICATION</scope>
</reference>
<keyword evidence="1" id="KW-0812">Transmembrane</keyword>
<keyword evidence="1" id="KW-1133">Transmembrane helix</keyword>
<proteinExistence type="predicted"/>
<dbReference type="KEGG" id="ehx:EMIHUDRAFT_251618"/>
<accession>A0A0D3KSX6</accession>
<reference evidence="3" key="1">
    <citation type="journal article" date="2013" name="Nature">
        <title>Pan genome of the phytoplankton Emiliania underpins its global distribution.</title>
        <authorList>
            <person name="Read B.A."/>
            <person name="Kegel J."/>
            <person name="Klute M.J."/>
            <person name="Kuo A."/>
            <person name="Lefebvre S.C."/>
            <person name="Maumus F."/>
            <person name="Mayer C."/>
            <person name="Miller J."/>
            <person name="Monier A."/>
            <person name="Salamov A."/>
            <person name="Young J."/>
            <person name="Aguilar M."/>
            <person name="Claverie J.M."/>
            <person name="Frickenhaus S."/>
            <person name="Gonzalez K."/>
            <person name="Herman E.K."/>
            <person name="Lin Y.C."/>
            <person name="Napier J."/>
            <person name="Ogata H."/>
            <person name="Sarno A.F."/>
            <person name="Shmutz J."/>
            <person name="Schroeder D."/>
            <person name="de Vargas C."/>
            <person name="Verret F."/>
            <person name="von Dassow P."/>
            <person name="Valentin K."/>
            <person name="Van de Peer Y."/>
            <person name="Wheeler G."/>
            <person name="Dacks J.B."/>
            <person name="Delwiche C.F."/>
            <person name="Dyhrman S.T."/>
            <person name="Glockner G."/>
            <person name="John U."/>
            <person name="Richards T."/>
            <person name="Worden A.Z."/>
            <person name="Zhang X."/>
            <person name="Grigoriev I.V."/>
            <person name="Allen A.E."/>
            <person name="Bidle K."/>
            <person name="Borodovsky M."/>
            <person name="Bowler C."/>
            <person name="Brownlee C."/>
            <person name="Cock J.M."/>
            <person name="Elias M."/>
            <person name="Gladyshev V.N."/>
            <person name="Groth M."/>
            <person name="Guda C."/>
            <person name="Hadaegh A."/>
            <person name="Iglesias-Rodriguez M.D."/>
            <person name="Jenkins J."/>
            <person name="Jones B.M."/>
            <person name="Lawson T."/>
            <person name="Leese F."/>
            <person name="Lindquist E."/>
            <person name="Lobanov A."/>
            <person name="Lomsadze A."/>
            <person name="Malik S.B."/>
            <person name="Marsh M.E."/>
            <person name="Mackinder L."/>
            <person name="Mock T."/>
            <person name="Mueller-Roeber B."/>
            <person name="Pagarete A."/>
            <person name="Parker M."/>
            <person name="Probert I."/>
            <person name="Quesneville H."/>
            <person name="Raines C."/>
            <person name="Rensing S.A."/>
            <person name="Riano-Pachon D.M."/>
            <person name="Richier S."/>
            <person name="Rokitta S."/>
            <person name="Shiraiwa Y."/>
            <person name="Soanes D.M."/>
            <person name="van der Giezen M."/>
            <person name="Wahlund T.M."/>
            <person name="Williams B."/>
            <person name="Wilson W."/>
            <person name="Wolfe G."/>
            <person name="Wurch L.L."/>
        </authorList>
    </citation>
    <scope>NUCLEOTIDE SEQUENCE</scope>
</reference>
<protein>
    <submittedName>
        <fullName evidence="2">Uncharacterized protein</fullName>
    </submittedName>
</protein>
<feature type="transmembrane region" description="Helical" evidence="1">
    <location>
        <begin position="12"/>
        <end position="35"/>
    </location>
</feature>
<keyword evidence="1" id="KW-0472">Membrane</keyword>
<keyword evidence="3" id="KW-1185">Reference proteome</keyword>
<dbReference type="GeneID" id="17284134"/>
<feature type="transmembrane region" description="Helical" evidence="1">
    <location>
        <begin position="80"/>
        <end position="99"/>
    </location>
</feature>
<sequence length="115" mass="13351">MPESMRDKCKYWFMWNFVVSIFVCLGFSWMLWNIIRGPYESPALKGNLWFPIVIVLIYSCFLLVAFIISRWRLTKPLGCSLIFLHMTFIALTLLTNSIGGKQPVLLLLNTPGWSD</sequence>
<name>A0A0D3KSX6_EMIH1</name>
<dbReference type="PaxDb" id="2903-EOD38861"/>
<dbReference type="EnsemblProtists" id="EOD38861">
    <property type="protein sequence ID" value="EOD38861"/>
    <property type="gene ID" value="EMIHUDRAFT_251618"/>
</dbReference>
<dbReference type="Proteomes" id="UP000013827">
    <property type="component" value="Unassembled WGS sequence"/>
</dbReference>
<dbReference type="HOGENOM" id="CLU_2113562_0_0_1"/>
<evidence type="ECO:0000256" key="1">
    <source>
        <dbReference type="SAM" id="Phobius"/>
    </source>
</evidence>
<feature type="transmembrane region" description="Helical" evidence="1">
    <location>
        <begin position="47"/>
        <end position="68"/>
    </location>
</feature>
<dbReference type="RefSeq" id="XP_005791290.1">
    <property type="nucleotide sequence ID" value="XM_005791233.1"/>
</dbReference>
<dbReference type="AlphaFoldDB" id="A0A0D3KSX6"/>